<evidence type="ECO:0000313" key="4">
    <source>
        <dbReference type="Proteomes" id="UP000694920"/>
    </source>
</evidence>
<comment type="similarity">
    <text evidence="1">Belongs to the CAF1 family.</text>
</comment>
<dbReference type="GO" id="GO:1990432">
    <property type="term" value="P:siRNA 3'-end processing"/>
    <property type="evidence" value="ECO:0007669"/>
    <property type="project" value="TreeGrafter"/>
</dbReference>
<dbReference type="InterPro" id="IPR051181">
    <property type="entry name" value="CAF1_poly(A)_ribonucleases"/>
</dbReference>
<feature type="domain" description="Poly(A)-specific ribonuclease RNA-binding" evidence="3">
    <location>
        <begin position="420"/>
        <end position="497"/>
    </location>
</feature>
<dbReference type="SUPFAM" id="SSF82708">
    <property type="entry name" value="R3H domain"/>
    <property type="match status" value="1"/>
</dbReference>
<dbReference type="GO" id="GO:1990431">
    <property type="term" value="P:priRNA 3'-end processing"/>
    <property type="evidence" value="ECO:0007669"/>
    <property type="project" value="TreeGrafter"/>
</dbReference>
<dbReference type="GeneID" id="107268017"/>
<dbReference type="GO" id="GO:0046872">
    <property type="term" value="F:metal ion binding"/>
    <property type="evidence" value="ECO:0007669"/>
    <property type="project" value="InterPro"/>
</dbReference>
<feature type="region of interest" description="Disordered" evidence="2">
    <location>
        <begin position="498"/>
        <end position="579"/>
    </location>
</feature>
<dbReference type="InterPro" id="IPR014789">
    <property type="entry name" value="PolyA-riboNase_RNA-binding"/>
</dbReference>
<sequence>MEVTRTNFKEVLKELDDVLERADFLGIDGEFTGLNSGPETNAFDTPAQYYSKLRSGSMEFLLIQFGLSIFSYNSETNSYTQQSYNFYVFPRPLNRAAPDCRFMCQASCISFLANQGFDFNKLFKLGIPYLTSDEEEKLSKRVEERQRAREEGLELIPISDEDKPQIEDICSRIDEFIDSEAEELTIDRCNAFIRRLVHQEARMRWPNKIRLESKTEGGGQCLVVQKIGTKEEEKQREVERREKEKSEVQEAVGLSALLRKIADSGKLLVGHNMLLDLCHIVHQFFAPLPESYSEFKALIHCLFPRILDTKVICQSPQFRESVLSSNLNILLETVSKAPFSLPEVNSVENRSYSVSAMKSHEAGYDAYITGLCFISLCKYLGSLQKPEVSTVLTDSSLLNPFLNKLLITRLKDVPYIDLTGKDPNPSRDHVFHITFPKKWRFSDVSQLFNPYGGVSVSWLSDTTAYVGLNRRDQSGSVLKQLSKVGNFKIQKYAEHQASLDTSNQLTHGERKRKLSASEKAPSSKEEPKASSVNIPETSEDDGWEMASGKRRRKRRGPIVTGKALDAERTKNFAENTTWE</sequence>
<dbReference type="InterPro" id="IPR012337">
    <property type="entry name" value="RNaseH-like_sf"/>
</dbReference>
<gene>
    <name evidence="5" type="primary">LOC107268017</name>
</gene>
<accession>A0AAJ7BW64</accession>
<dbReference type="CDD" id="cd02637">
    <property type="entry name" value="R3H_PARN"/>
    <property type="match status" value="1"/>
</dbReference>
<dbReference type="AlphaFoldDB" id="A0AAJ7BW64"/>
<dbReference type="RefSeq" id="XP_015595875.2">
    <property type="nucleotide sequence ID" value="XM_015740389.2"/>
</dbReference>
<dbReference type="GO" id="GO:0005634">
    <property type="term" value="C:nucleus"/>
    <property type="evidence" value="ECO:0007669"/>
    <property type="project" value="InterPro"/>
</dbReference>
<dbReference type="Gene3D" id="3.30.1370.50">
    <property type="entry name" value="R3H-like domain"/>
    <property type="match status" value="1"/>
</dbReference>
<organism evidence="4 5">
    <name type="scientific">Cephus cinctus</name>
    <name type="common">Wheat stem sawfly</name>
    <dbReference type="NCBI Taxonomy" id="211228"/>
    <lineage>
        <taxon>Eukaryota</taxon>
        <taxon>Metazoa</taxon>
        <taxon>Ecdysozoa</taxon>
        <taxon>Arthropoda</taxon>
        <taxon>Hexapoda</taxon>
        <taxon>Insecta</taxon>
        <taxon>Pterygota</taxon>
        <taxon>Neoptera</taxon>
        <taxon>Endopterygota</taxon>
        <taxon>Hymenoptera</taxon>
        <taxon>Cephoidea</taxon>
        <taxon>Cephidae</taxon>
        <taxon>Cephus</taxon>
    </lineage>
</organism>
<reference evidence="5" key="1">
    <citation type="submission" date="2025-08" db="UniProtKB">
        <authorList>
            <consortium name="RefSeq"/>
        </authorList>
    </citation>
    <scope>IDENTIFICATION</scope>
</reference>
<evidence type="ECO:0000313" key="5">
    <source>
        <dbReference type="RefSeq" id="XP_015595875.2"/>
    </source>
</evidence>
<dbReference type="FunFam" id="3.30.420.10:FF:000035">
    <property type="entry name" value="Poly(A)-specific ribonuclease PARN"/>
    <property type="match status" value="1"/>
</dbReference>
<dbReference type="InterPro" id="IPR035979">
    <property type="entry name" value="RBD_domain_sf"/>
</dbReference>
<dbReference type="Gene3D" id="3.30.70.330">
    <property type="match status" value="1"/>
</dbReference>
<dbReference type="GO" id="GO:0003723">
    <property type="term" value="F:RNA binding"/>
    <property type="evidence" value="ECO:0007669"/>
    <property type="project" value="InterPro"/>
</dbReference>
<name>A0AAJ7BW64_CEPCN</name>
<dbReference type="KEGG" id="ccin:107268017"/>
<dbReference type="InterPro" id="IPR006941">
    <property type="entry name" value="RNase_CAF1"/>
</dbReference>
<dbReference type="CDD" id="cd12428">
    <property type="entry name" value="RRM_PARN"/>
    <property type="match status" value="1"/>
</dbReference>
<dbReference type="Pfam" id="PF08675">
    <property type="entry name" value="RNA_bind"/>
    <property type="match status" value="1"/>
</dbReference>
<dbReference type="InterPro" id="IPR012677">
    <property type="entry name" value="Nucleotide-bd_a/b_plait_sf"/>
</dbReference>
<dbReference type="GO" id="GO:0000289">
    <property type="term" value="P:nuclear-transcribed mRNA poly(A) tail shortening"/>
    <property type="evidence" value="ECO:0007669"/>
    <property type="project" value="TreeGrafter"/>
</dbReference>
<protein>
    <submittedName>
        <fullName evidence="5">Poly(A)-specific ribonuclease PARN isoform X1</fullName>
    </submittedName>
</protein>
<dbReference type="Proteomes" id="UP000694920">
    <property type="component" value="Unplaced"/>
</dbReference>
<keyword evidence="4" id="KW-1185">Reference proteome</keyword>
<dbReference type="InterPro" id="IPR036867">
    <property type="entry name" value="R3H_dom_sf"/>
</dbReference>
<dbReference type="PANTHER" id="PTHR15092:SF44">
    <property type="entry name" value="POLY(A)-SPECIFIC RIBONUCLEASE PARN"/>
    <property type="match status" value="1"/>
</dbReference>
<dbReference type="PANTHER" id="PTHR15092">
    <property type="entry name" value="POLY A -SPECIFIC RIBONUCLEASE/TARGET OF EGR1, MEMBER 1"/>
    <property type="match status" value="1"/>
</dbReference>
<proteinExistence type="inferred from homology"/>
<dbReference type="InterPro" id="IPR036397">
    <property type="entry name" value="RNaseH_sf"/>
</dbReference>
<dbReference type="SUPFAM" id="SSF54928">
    <property type="entry name" value="RNA-binding domain, RBD"/>
    <property type="match status" value="1"/>
</dbReference>
<dbReference type="Pfam" id="PF04857">
    <property type="entry name" value="CAF1"/>
    <property type="match status" value="1"/>
</dbReference>
<dbReference type="GO" id="GO:0004535">
    <property type="term" value="F:poly(A)-specific ribonuclease activity"/>
    <property type="evidence" value="ECO:0007669"/>
    <property type="project" value="InterPro"/>
</dbReference>
<evidence type="ECO:0000256" key="1">
    <source>
        <dbReference type="ARBA" id="ARBA00008372"/>
    </source>
</evidence>
<evidence type="ECO:0000259" key="3">
    <source>
        <dbReference type="Pfam" id="PF08675"/>
    </source>
</evidence>
<dbReference type="Gene3D" id="3.30.420.10">
    <property type="entry name" value="Ribonuclease H-like superfamily/Ribonuclease H"/>
    <property type="match status" value="2"/>
</dbReference>
<dbReference type="SUPFAM" id="SSF53098">
    <property type="entry name" value="Ribonuclease H-like"/>
    <property type="match status" value="1"/>
</dbReference>
<evidence type="ECO:0000256" key="2">
    <source>
        <dbReference type="SAM" id="MobiDB-lite"/>
    </source>
</evidence>
<dbReference type="GO" id="GO:0005737">
    <property type="term" value="C:cytoplasm"/>
    <property type="evidence" value="ECO:0007669"/>
    <property type="project" value="InterPro"/>
</dbReference>
<dbReference type="InterPro" id="IPR034042">
    <property type="entry name" value="PARN_R3H"/>
</dbReference>